<dbReference type="AlphaFoldDB" id="A0A077WX35"/>
<sequence length="129" mass="14305">MCRAGLFVLCLLCILPIVLGVSWQQQTSISASLQRPRHLSLDVYGRGYHQDDVLEHFSTSDGAVSPCWNIKNTRIGSFQVNDPMVKVTFFRSNDCASTPAAVFRGSKSNVLKMRARSVSVQKIRSVGML</sequence>
<dbReference type="EMBL" id="LK023347">
    <property type="protein sequence ID" value="CDS11789.1"/>
    <property type="molecule type" value="Genomic_DNA"/>
</dbReference>
<keyword evidence="1" id="KW-0732">Signal</keyword>
<organism evidence="2">
    <name type="scientific">Lichtheimia ramosa</name>
    <dbReference type="NCBI Taxonomy" id="688394"/>
    <lineage>
        <taxon>Eukaryota</taxon>
        <taxon>Fungi</taxon>
        <taxon>Fungi incertae sedis</taxon>
        <taxon>Mucoromycota</taxon>
        <taxon>Mucoromycotina</taxon>
        <taxon>Mucoromycetes</taxon>
        <taxon>Mucorales</taxon>
        <taxon>Lichtheimiaceae</taxon>
        <taxon>Lichtheimia</taxon>
    </lineage>
</organism>
<proteinExistence type="predicted"/>
<dbReference type="OrthoDB" id="2265046at2759"/>
<feature type="chain" id="PRO_5001726606" evidence="1">
    <location>
        <begin position="21"/>
        <end position="129"/>
    </location>
</feature>
<evidence type="ECO:0000313" key="2">
    <source>
        <dbReference type="EMBL" id="CDS11789.1"/>
    </source>
</evidence>
<gene>
    <name evidence="2" type="ORF">LRAMOSA11433</name>
</gene>
<evidence type="ECO:0000256" key="1">
    <source>
        <dbReference type="SAM" id="SignalP"/>
    </source>
</evidence>
<reference evidence="2" key="1">
    <citation type="journal article" date="2014" name="Genome Announc.">
        <title>De novo whole-genome sequence and genome annotation of Lichtheimia ramosa.</title>
        <authorList>
            <person name="Linde J."/>
            <person name="Schwartze V."/>
            <person name="Binder U."/>
            <person name="Lass-Florl C."/>
            <person name="Voigt K."/>
            <person name="Horn F."/>
        </authorList>
    </citation>
    <scope>NUCLEOTIDE SEQUENCE</scope>
    <source>
        <strain evidence="2">JMRC FSU:6197</strain>
    </source>
</reference>
<name>A0A077WX35_9FUNG</name>
<accession>A0A077WX35</accession>
<feature type="signal peptide" evidence="1">
    <location>
        <begin position="1"/>
        <end position="20"/>
    </location>
</feature>
<protein>
    <submittedName>
        <fullName evidence="2">Uncharacterized protein</fullName>
    </submittedName>
</protein>